<keyword evidence="2" id="KW-1185">Reference proteome</keyword>
<sequence length="48" mass="4913">MTVFSKFSCSADAVASSTTLVTGDFSLKDSSTGSVKALVEAPSSFLSF</sequence>
<accession>A0A392W517</accession>
<dbReference type="EMBL" id="LXQA011395537">
    <property type="protein sequence ID" value="MCI95744.1"/>
    <property type="molecule type" value="Genomic_DNA"/>
</dbReference>
<protein>
    <submittedName>
        <fullName evidence="1">Uncharacterized protein</fullName>
    </submittedName>
</protein>
<evidence type="ECO:0000313" key="1">
    <source>
        <dbReference type="EMBL" id="MCI95744.1"/>
    </source>
</evidence>
<organism evidence="1 2">
    <name type="scientific">Trifolium medium</name>
    <dbReference type="NCBI Taxonomy" id="97028"/>
    <lineage>
        <taxon>Eukaryota</taxon>
        <taxon>Viridiplantae</taxon>
        <taxon>Streptophyta</taxon>
        <taxon>Embryophyta</taxon>
        <taxon>Tracheophyta</taxon>
        <taxon>Spermatophyta</taxon>
        <taxon>Magnoliopsida</taxon>
        <taxon>eudicotyledons</taxon>
        <taxon>Gunneridae</taxon>
        <taxon>Pentapetalae</taxon>
        <taxon>rosids</taxon>
        <taxon>fabids</taxon>
        <taxon>Fabales</taxon>
        <taxon>Fabaceae</taxon>
        <taxon>Papilionoideae</taxon>
        <taxon>50 kb inversion clade</taxon>
        <taxon>NPAAA clade</taxon>
        <taxon>Hologalegina</taxon>
        <taxon>IRL clade</taxon>
        <taxon>Trifolieae</taxon>
        <taxon>Trifolium</taxon>
    </lineage>
</organism>
<comment type="caution">
    <text evidence="1">The sequence shown here is derived from an EMBL/GenBank/DDBJ whole genome shotgun (WGS) entry which is preliminary data.</text>
</comment>
<dbReference type="AlphaFoldDB" id="A0A392W517"/>
<dbReference type="Proteomes" id="UP000265520">
    <property type="component" value="Unassembled WGS sequence"/>
</dbReference>
<evidence type="ECO:0000313" key="2">
    <source>
        <dbReference type="Proteomes" id="UP000265520"/>
    </source>
</evidence>
<name>A0A392W517_9FABA</name>
<feature type="non-terminal residue" evidence="1">
    <location>
        <position position="48"/>
    </location>
</feature>
<reference evidence="1 2" key="1">
    <citation type="journal article" date="2018" name="Front. Plant Sci.">
        <title>Red Clover (Trifolium pratense) and Zigzag Clover (T. medium) - A Picture of Genomic Similarities and Differences.</title>
        <authorList>
            <person name="Dluhosova J."/>
            <person name="Istvanek J."/>
            <person name="Nedelnik J."/>
            <person name="Repkova J."/>
        </authorList>
    </citation>
    <scope>NUCLEOTIDE SEQUENCE [LARGE SCALE GENOMIC DNA]</scope>
    <source>
        <strain evidence="2">cv. 10/8</strain>
        <tissue evidence="1">Leaf</tissue>
    </source>
</reference>
<proteinExistence type="predicted"/>